<dbReference type="RefSeq" id="WP_151967413.1">
    <property type="nucleotide sequence ID" value="NZ_AP019860.1"/>
</dbReference>
<dbReference type="KEGG" id="uam:UABAM_01554"/>
<dbReference type="SUPFAM" id="SSF51905">
    <property type="entry name" value="FAD/NAD(P)-binding domain"/>
    <property type="match status" value="1"/>
</dbReference>
<dbReference type="InterPro" id="IPR002938">
    <property type="entry name" value="FAD-bd"/>
</dbReference>
<accession>A0A5S9IJW5</accession>
<gene>
    <name evidence="2" type="ORF">UABAM_01554</name>
</gene>
<keyword evidence="3" id="KW-1185">Reference proteome</keyword>
<protein>
    <submittedName>
        <fullName evidence="2">Oxidoreductase</fullName>
    </submittedName>
</protein>
<dbReference type="AlphaFoldDB" id="A0A5S9IJW5"/>
<evidence type="ECO:0000313" key="2">
    <source>
        <dbReference type="EMBL" id="BBM83203.1"/>
    </source>
</evidence>
<dbReference type="InterPro" id="IPR036188">
    <property type="entry name" value="FAD/NAD-bd_sf"/>
</dbReference>
<name>A0A5S9IJW5_UABAM</name>
<dbReference type="InterPro" id="IPR050407">
    <property type="entry name" value="Geranylgeranyl_reductase"/>
</dbReference>
<dbReference type="GO" id="GO:0071949">
    <property type="term" value="F:FAD binding"/>
    <property type="evidence" value="ECO:0007669"/>
    <property type="project" value="InterPro"/>
</dbReference>
<dbReference type="OrthoDB" id="9806565at2"/>
<reference evidence="2 3" key="1">
    <citation type="submission" date="2019-08" db="EMBL/GenBank/DDBJ databases">
        <title>Complete genome sequence of Candidatus Uab amorphum.</title>
        <authorList>
            <person name="Shiratori T."/>
            <person name="Suzuki S."/>
            <person name="Kakizawa Y."/>
            <person name="Ishida K."/>
        </authorList>
    </citation>
    <scope>NUCLEOTIDE SEQUENCE [LARGE SCALE GENOMIC DNA]</scope>
    <source>
        <strain evidence="2 3">SRT547</strain>
    </source>
</reference>
<dbReference type="Gene3D" id="3.50.50.60">
    <property type="entry name" value="FAD/NAD(P)-binding domain"/>
    <property type="match status" value="1"/>
</dbReference>
<dbReference type="PANTHER" id="PTHR42685">
    <property type="entry name" value="GERANYLGERANYL DIPHOSPHATE REDUCTASE"/>
    <property type="match status" value="1"/>
</dbReference>
<dbReference type="Proteomes" id="UP000326354">
    <property type="component" value="Chromosome"/>
</dbReference>
<dbReference type="EMBL" id="AP019860">
    <property type="protein sequence ID" value="BBM83203.1"/>
    <property type="molecule type" value="Genomic_DNA"/>
</dbReference>
<dbReference type="PRINTS" id="PR00420">
    <property type="entry name" value="RNGMNOXGNASE"/>
</dbReference>
<organism evidence="2 3">
    <name type="scientific">Uabimicrobium amorphum</name>
    <dbReference type="NCBI Taxonomy" id="2596890"/>
    <lineage>
        <taxon>Bacteria</taxon>
        <taxon>Pseudomonadati</taxon>
        <taxon>Planctomycetota</taxon>
        <taxon>Candidatus Uabimicrobiia</taxon>
        <taxon>Candidatus Uabimicrobiales</taxon>
        <taxon>Candidatus Uabimicrobiaceae</taxon>
        <taxon>Candidatus Uabimicrobium</taxon>
    </lineage>
</organism>
<evidence type="ECO:0000259" key="1">
    <source>
        <dbReference type="Pfam" id="PF01494"/>
    </source>
</evidence>
<dbReference type="Pfam" id="PF01494">
    <property type="entry name" value="FAD_binding_3"/>
    <property type="match status" value="1"/>
</dbReference>
<dbReference type="PANTHER" id="PTHR42685:SF19">
    <property type="entry name" value="POSSIBLE OXIDOREDUCTASE"/>
    <property type="match status" value="1"/>
</dbReference>
<evidence type="ECO:0000313" key="3">
    <source>
        <dbReference type="Proteomes" id="UP000326354"/>
    </source>
</evidence>
<proteinExistence type="predicted"/>
<sequence>MSKVLIVGGGPAGLATAITLAHHNIACVVIEKGSWPRDKVCGEGLMPTGVDFLHKYGVSDHLPHDGYYPFVGIRYLDGKIVAEGKFRSGEGFGIRRLHLSGALLKTAQSFSCIEIREKTRLKDFSCDADGVTALLLSENKHESKEEFAVVVGADGLRSTVKQIAALTGTPPGKQKRWGGRQHFAIAPWCDHVEIRWRKGVEAYVTPSGSCRVEIAFLWDRDQFKPRKENWFGSLLELFPDLQEKIADCEELSKAQGIGPLAVGCSSAISDRVILIGDAQLYLDGITGEGISMAFEQAEIIGEVLPELIAKNRLCKNSLKVIEKKFSAPAKRYVTLTRLALFLTRHPLLRRLAMRALSRSATCFQHFLEANMGTRSLWKLPILSTWQLLWGVFFPKYVNSFSAQETLRDVA</sequence>
<feature type="domain" description="FAD-binding" evidence="1">
    <location>
        <begin position="2"/>
        <end position="294"/>
    </location>
</feature>